<evidence type="ECO:0000313" key="1">
    <source>
        <dbReference type="EMBL" id="CAF0836361.1"/>
    </source>
</evidence>
<gene>
    <name evidence="1" type="ORF">OXX778_LOCUS8228</name>
</gene>
<evidence type="ECO:0000313" key="2">
    <source>
        <dbReference type="Proteomes" id="UP000663879"/>
    </source>
</evidence>
<dbReference type="Proteomes" id="UP000663879">
    <property type="component" value="Unassembled WGS sequence"/>
</dbReference>
<proteinExistence type="predicted"/>
<comment type="caution">
    <text evidence="1">The sequence shown here is derived from an EMBL/GenBank/DDBJ whole genome shotgun (WGS) entry which is preliminary data.</text>
</comment>
<name>A0A813VCL3_9BILA</name>
<sequence>MKEDSQYLFTKWVKIQPSNEFFQKVSKDRWILYTLKKDVISEYVEIQNNGPEVVLKQSNGKIIRISFLSAYIDETKFCQGYWSR</sequence>
<accession>A0A813VCL3</accession>
<keyword evidence="2" id="KW-1185">Reference proteome</keyword>
<protein>
    <submittedName>
        <fullName evidence="1">Uncharacterized protein</fullName>
    </submittedName>
</protein>
<organism evidence="1 2">
    <name type="scientific">Brachionus calyciflorus</name>
    <dbReference type="NCBI Taxonomy" id="104777"/>
    <lineage>
        <taxon>Eukaryota</taxon>
        <taxon>Metazoa</taxon>
        <taxon>Spiralia</taxon>
        <taxon>Gnathifera</taxon>
        <taxon>Rotifera</taxon>
        <taxon>Eurotatoria</taxon>
        <taxon>Monogononta</taxon>
        <taxon>Pseudotrocha</taxon>
        <taxon>Ploima</taxon>
        <taxon>Brachionidae</taxon>
        <taxon>Brachionus</taxon>
    </lineage>
</organism>
<dbReference type="EMBL" id="CAJNOC010001116">
    <property type="protein sequence ID" value="CAF0836361.1"/>
    <property type="molecule type" value="Genomic_DNA"/>
</dbReference>
<reference evidence="1" key="1">
    <citation type="submission" date="2021-02" db="EMBL/GenBank/DDBJ databases">
        <authorList>
            <person name="Nowell W R."/>
        </authorList>
    </citation>
    <scope>NUCLEOTIDE SEQUENCE</scope>
    <source>
        <strain evidence="1">Ploen Becks lab</strain>
    </source>
</reference>
<dbReference type="AlphaFoldDB" id="A0A813VCL3"/>